<feature type="domain" description="Gcp-like" evidence="9">
    <location>
        <begin position="37"/>
        <end position="326"/>
    </location>
</feature>
<evidence type="ECO:0000256" key="4">
    <source>
        <dbReference type="ARBA" id="ARBA00022723"/>
    </source>
</evidence>
<dbReference type="GO" id="GO:0005506">
    <property type="term" value="F:iron ion binding"/>
    <property type="evidence" value="ECO:0007669"/>
    <property type="project" value="UniProtKB-UniRule"/>
</dbReference>
<accession>A0A1G2CJR1</accession>
<dbReference type="PANTHER" id="PTHR11735:SF6">
    <property type="entry name" value="TRNA N6-ADENOSINE THREONYLCARBAMOYLTRANSFERASE, MITOCHONDRIAL"/>
    <property type="match status" value="1"/>
</dbReference>
<dbReference type="PRINTS" id="PR00789">
    <property type="entry name" value="OSIALOPTASE"/>
</dbReference>
<comment type="subcellular location">
    <subcellularLocation>
        <location evidence="8">Cytoplasm</location>
    </subcellularLocation>
</comment>
<evidence type="ECO:0000256" key="1">
    <source>
        <dbReference type="ARBA" id="ARBA00022490"/>
    </source>
</evidence>
<keyword evidence="3 8" id="KW-0819">tRNA processing</keyword>
<dbReference type="InterPro" id="IPR022450">
    <property type="entry name" value="TsaD"/>
</dbReference>
<evidence type="ECO:0000256" key="2">
    <source>
        <dbReference type="ARBA" id="ARBA00022679"/>
    </source>
</evidence>
<dbReference type="Gene3D" id="3.30.420.40">
    <property type="match status" value="2"/>
</dbReference>
<gene>
    <name evidence="8" type="primary">tsaD</name>
    <name evidence="10" type="ORF">A3A43_01630</name>
</gene>
<feature type="binding site" evidence="8">
    <location>
        <position position="122"/>
    </location>
    <ligand>
        <name>Fe cation</name>
        <dbReference type="ChEBI" id="CHEBI:24875"/>
    </ligand>
</feature>
<dbReference type="HAMAP" id="MF_01445">
    <property type="entry name" value="TsaD"/>
    <property type="match status" value="1"/>
</dbReference>
<comment type="caution">
    <text evidence="10">The sequence shown here is derived from an EMBL/GenBank/DDBJ whole genome shotgun (WGS) entry which is preliminary data.</text>
</comment>
<keyword evidence="1 8" id="KW-0963">Cytoplasm</keyword>
<feature type="binding site" evidence="8">
    <location>
        <position position="185"/>
    </location>
    <ligand>
        <name>substrate</name>
    </ligand>
</feature>
<sequence>MKKLILGIETSCDETALAVLKASGGLRAPRFNISKALVSSQIPIHRPFGGVVPMLAKREHLKNLPILFRKLGGEKIMRNVDMIAATVGPGLEPALWTGINFAKELGKKFKKPLVGVNHLEGHLYSFLLPKKSTPHSLLTTHYTKMFPAIALIVSGGHTILLRMKNLTTWKKLGETRDDAVGEAFDKVARILELPYPGGPEIEKLASRGNPTAINFPRPMAHDTSPAGEYDFSFSGLKTAVLYYLRDNPRTRRADIAACFEQAAVDVLLLKTVRAAKSASAHSIMLSGGVAANQHLRDALKKEVEKLGLRFLVADMRYNTDNAVMIAAAGYIDLLARRSQGAGGRKKKYPLTANGALNI</sequence>
<feature type="binding site" evidence="8">
    <location>
        <position position="320"/>
    </location>
    <ligand>
        <name>Fe cation</name>
        <dbReference type="ChEBI" id="CHEBI:24875"/>
    </ligand>
</feature>
<keyword evidence="4 8" id="KW-0479">Metal-binding</keyword>
<name>A0A1G2CJR1_9BACT</name>
<comment type="similarity">
    <text evidence="8">Belongs to the KAE1 / TsaD family.</text>
</comment>
<dbReference type="GO" id="GO:0005737">
    <property type="term" value="C:cytoplasm"/>
    <property type="evidence" value="ECO:0007669"/>
    <property type="project" value="UniProtKB-SubCell"/>
</dbReference>
<protein>
    <recommendedName>
        <fullName evidence="8">tRNA N6-adenosine threonylcarbamoyltransferase</fullName>
        <ecNumber evidence="8">2.3.1.234</ecNumber>
    </recommendedName>
    <alternativeName>
        <fullName evidence="8">N6-L-threonylcarbamoyladenine synthase</fullName>
        <shortName evidence="8">t(6)A synthase</shortName>
    </alternativeName>
    <alternativeName>
        <fullName evidence="8">t(6)A37 threonylcarbamoyladenosine biosynthesis protein TsaD</fullName>
    </alternativeName>
    <alternativeName>
        <fullName evidence="8">tRNA threonylcarbamoyladenosine biosynthesis protein TsaD</fullName>
    </alternativeName>
</protein>
<feature type="binding site" evidence="8">
    <location>
        <begin position="152"/>
        <end position="156"/>
    </location>
    <ligand>
        <name>substrate</name>
    </ligand>
</feature>
<dbReference type="FunFam" id="3.30.420.40:FF:000040">
    <property type="entry name" value="tRNA N6-adenosine threonylcarbamoyltransferase"/>
    <property type="match status" value="1"/>
</dbReference>
<feature type="binding site" evidence="8">
    <location>
        <position position="202"/>
    </location>
    <ligand>
        <name>substrate</name>
    </ligand>
</feature>
<evidence type="ECO:0000259" key="9">
    <source>
        <dbReference type="Pfam" id="PF00814"/>
    </source>
</evidence>
<keyword evidence="2 8" id="KW-0808">Transferase</keyword>
<keyword evidence="5 8" id="KW-0408">Iron</keyword>
<dbReference type="InterPro" id="IPR000905">
    <property type="entry name" value="Gcp-like_dom"/>
</dbReference>
<evidence type="ECO:0000313" key="11">
    <source>
        <dbReference type="Proteomes" id="UP000178495"/>
    </source>
</evidence>
<feature type="binding site" evidence="8">
    <location>
        <position position="292"/>
    </location>
    <ligand>
        <name>substrate</name>
    </ligand>
</feature>
<dbReference type="EC" id="2.3.1.234" evidence="8"/>
<comment type="cofactor">
    <cofactor evidence="8">
        <name>Fe(2+)</name>
        <dbReference type="ChEBI" id="CHEBI:29033"/>
    </cofactor>
    <text evidence="8">Binds 1 Fe(2+) ion per subunit.</text>
</comment>
<dbReference type="InterPro" id="IPR017861">
    <property type="entry name" value="KAE1/TsaD"/>
</dbReference>
<keyword evidence="6 8" id="KW-0012">Acyltransferase</keyword>
<dbReference type="STRING" id="1798652.A3A43_01630"/>
<comment type="function">
    <text evidence="8">Required for the formation of a threonylcarbamoyl group on adenosine at position 37 (t(6)A37) in tRNAs that read codons beginning with adenine. Is involved in the transfer of the threonylcarbamoyl moiety of threonylcarbamoyl-AMP (TC-AMP) to the N6 group of A37, together with TsaE and TsaB. TsaD likely plays a direct catalytic role in this reaction.</text>
</comment>
<dbReference type="Pfam" id="PF00814">
    <property type="entry name" value="TsaD"/>
    <property type="match status" value="1"/>
</dbReference>
<dbReference type="Proteomes" id="UP000178495">
    <property type="component" value="Unassembled WGS sequence"/>
</dbReference>
<dbReference type="PANTHER" id="PTHR11735">
    <property type="entry name" value="TRNA N6-ADENOSINE THREONYLCARBAMOYLTRANSFERASE"/>
    <property type="match status" value="1"/>
</dbReference>
<reference evidence="10 11" key="1">
    <citation type="journal article" date="2016" name="Nat. Commun.">
        <title>Thousands of microbial genomes shed light on interconnected biogeochemical processes in an aquifer system.</title>
        <authorList>
            <person name="Anantharaman K."/>
            <person name="Brown C.T."/>
            <person name="Hug L.A."/>
            <person name="Sharon I."/>
            <person name="Castelle C.J."/>
            <person name="Probst A.J."/>
            <person name="Thomas B.C."/>
            <person name="Singh A."/>
            <person name="Wilkins M.J."/>
            <person name="Karaoz U."/>
            <person name="Brodie E.L."/>
            <person name="Williams K.H."/>
            <person name="Hubbard S.S."/>
            <person name="Banfield J.F."/>
        </authorList>
    </citation>
    <scope>NUCLEOTIDE SEQUENCE [LARGE SCALE GENOMIC DNA]</scope>
</reference>
<dbReference type="NCBIfam" id="TIGR03723">
    <property type="entry name" value="T6A_TsaD_YgjD"/>
    <property type="match status" value="1"/>
</dbReference>
<dbReference type="SUPFAM" id="SSF53067">
    <property type="entry name" value="Actin-like ATPase domain"/>
    <property type="match status" value="2"/>
</dbReference>
<evidence type="ECO:0000256" key="3">
    <source>
        <dbReference type="ARBA" id="ARBA00022694"/>
    </source>
</evidence>
<dbReference type="GO" id="GO:0002949">
    <property type="term" value="P:tRNA threonylcarbamoyladenosine modification"/>
    <property type="evidence" value="ECO:0007669"/>
    <property type="project" value="UniProtKB-UniRule"/>
</dbReference>
<proteinExistence type="inferred from homology"/>
<dbReference type="EMBL" id="MHLC01000007">
    <property type="protein sequence ID" value="OGZ01589.1"/>
    <property type="molecule type" value="Genomic_DNA"/>
</dbReference>
<feature type="binding site" evidence="8">
    <location>
        <position position="198"/>
    </location>
    <ligand>
        <name>substrate</name>
    </ligand>
</feature>
<evidence type="ECO:0000256" key="6">
    <source>
        <dbReference type="ARBA" id="ARBA00023315"/>
    </source>
</evidence>
<dbReference type="InterPro" id="IPR043129">
    <property type="entry name" value="ATPase_NBD"/>
</dbReference>
<evidence type="ECO:0000256" key="7">
    <source>
        <dbReference type="ARBA" id="ARBA00048117"/>
    </source>
</evidence>
<dbReference type="AlphaFoldDB" id="A0A1G2CJR1"/>
<evidence type="ECO:0000256" key="5">
    <source>
        <dbReference type="ARBA" id="ARBA00023004"/>
    </source>
</evidence>
<evidence type="ECO:0000313" key="10">
    <source>
        <dbReference type="EMBL" id="OGZ01589.1"/>
    </source>
</evidence>
<evidence type="ECO:0000256" key="8">
    <source>
        <dbReference type="HAMAP-Rule" id="MF_01445"/>
    </source>
</evidence>
<dbReference type="GO" id="GO:0061711">
    <property type="term" value="F:tRNA N(6)-L-threonylcarbamoyladenine synthase activity"/>
    <property type="evidence" value="ECO:0007669"/>
    <property type="project" value="UniProtKB-EC"/>
</dbReference>
<feature type="binding site" evidence="8">
    <location>
        <position position="118"/>
    </location>
    <ligand>
        <name>Fe cation</name>
        <dbReference type="ChEBI" id="CHEBI:24875"/>
    </ligand>
</feature>
<comment type="catalytic activity">
    <reaction evidence="7 8">
        <text>L-threonylcarbamoyladenylate + adenosine(37) in tRNA = N(6)-L-threonylcarbamoyladenosine(37) in tRNA + AMP + H(+)</text>
        <dbReference type="Rhea" id="RHEA:37059"/>
        <dbReference type="Rhea" id="RHEA-COMP:10162"/>
        <dbReference type="Rhea" id="RHEA-COMP:10163"/>
        <dbReference type="ChEBI" id="CHEBI:15378"/>
        <dbReference type="ChEBI" id="CHEBI:73682"/>
        <dbReference type="ChEBI" id="CHEBI:74411"/>
        <dbReference type="ChEBI" id="CHEBI:74418"/>
        <dbReference type="ChEBI" id="CHEBI:456215"/>
        <dbReference type="EC" id="2.3.1.234"/>
    </reaction>
</comment>
<dbReference type="NCBIfam" id="TIGR00329">
    <property type="entry name" value="gcp_kae1"/>
    <property type="match status" value="1"/>
</dbReference>
<organism evidence="10 11">
    <name type="scientific">Candidatus Liptonbacteria bacterium RIFCSPLOWO2_01_FULL_56_20</name>
    <dbReference type="NCBI Taxonomy" id="1798652"/>
    <lineage>
        <taxon>Bacteria</taxon>
        <taxon>Candidatus Liptoniibacteriota</taxon>
    </lineage>
</organism>
<dbReference type="CDD" id="cd24133">
    <property type="entry name" value="ASKHA_NBD_TsaD_bac"/>
    <property type="match status" value="1"/>
</dbReference>